<dbReference type="InterPro" id="IPR036388">
    <property type="entry name" value="WH-like_DNA-bd_sf"/>
</dbReference>
<dbReference type="AlphaFoldDB" id="A0A0F7VGP6"/>
<evidence type="ECO:0000256" key="1">
    <source>
        <dbReference type="ARBA" id="ARBA00022603"/>
    </source>
</evidence>
<dbReference type="GO" id="GO:0032259">
    <property type="term" value="P:methylation"/>
    <property type="evidence" value="ECO:0007669"/>
    <property type="project" value="UniProtKB-KW"/>
</dbReference>
<dbReference type="PANTHER" id="PTHR43712">
    <property type="entry name" value="PUTATIVE (AFU_ORTHOLOGUE AFUA_4G14580)-RELATED"/>
    <property type="match status" value="1"/>
</dbReference>
<name>A0A0F7VGP6_PENBI</name>
<dbReference type="SUPFAM" id="SSF53335">
    <property type="entry name" value="S-adenosyl-L-methionine-dependent methyltransferases"/>
    <property type="match status" value="1"/>
</dbReference>
<sequence>MSDLRELARRLSKSVEIYADELDKAGCDADCGKLNLLSSEGLAIRGEVITMAENLLQQARGPAPAVLNMLESAVDVGTIQTLIRLEVPDHVPSTGSITYDDLARKLETPIEPNLLQRLIRFSRLDGFLDEDDAGAVKHTPMSAIFVLDKDSAGQAKFMADFGIRPCSFIYESIKLDPTGESPRKGPLALMAMEPEARQGPTFFEVLEKDQLNRTRWHDGMAVHNDTMVRHVAHAYDWNTLQSLVDIGGSEGHVSTFIAKAFSHIHITVQDRPEIISQARQREQHPQLTFEEHDFFTPQPRIADAYFLRLILHDWNDADCTRIITQISPALRPNAKLLIMDAVLPEPNEGSPQSERQLRRSDIGMYTLFSAKERSLAQMRQLVEGCDSRLRFEKVYAPPGSHASMLSWVCE</sequence>
<evidence type="ECO:0000313" key="8">
    <source>
        <dbReference type="Proteomes" id="UP000042958"/>
    </source>
</evidence>
<evidence type="ECO:0000313" key="7">
    <source>
        <dbReference type="EMBL" id="CEO58422.1"/>
    </source>
</evidence>
<dbReference type="OrthoDB" id="1606438at2759"/>
<dbReference type="GO" id="GO:0044550">
    <property type="term" value="P:secondary metabolite biosynthetic process"/>
    <property type="evidence" value="ECO:0007669"/>
    <property type="project" value="UniProtKB-ARBA"/>
</dbReference>
<dbReference type="Gene3D" id="1.10.10.10">
    <property type="entry name" value="Winged helix-like DNA-binding domain superfamily/Winged helix DNA-binding domain"/>
    <property type="match status" value="1"/>
</dbReference>
<dbReference type="PROSITE" id="PS51683">
    <property type="entry name" value="SAM_OMT_II"/>
    <property type="match status" value="1"/>
</dbReference>
<protein>
    <submittedName>
        <fullName evidence="7">Putative O-methyltransferase FtmD</fullName>
    </submittedName>
</protein>
<dbReference type="InterPro" id="IPR029063">
    <property type="entry name" value="SAM-dependent_MTases_sf"/>
</dbReference>
<dbReference type="InterPro" id="IPR012967">
    <property type="entry name" value="COMT_dimerisation"/>
</dbReference>
<dbReference type="InterPro" id="IPR001077">
    <property type="entry name" value="COMT_C"/>
</dbReference>
<gene>
    <name evidence="7" type="ORF">PMG11_03148</name>
</gene>
<evidence type="ECO:0000256" key="2">
    <source>
        <dbReference type="ARBA" id="ARBA00022679"/>
    </source>
</evidence>
<feature type="domain" description="O-methyltransferase dimerisation" evidence="6">
    <location>
        <begin position="75"/>
        <end position="146"/>
    </location>
</feature>
<accession>A0A0F7VGP6</accession>
<comment type="similarity">
    <text evidence="4">Belongs to the class I-like SAM-binding methyltransferase superfamily. Cation-independent O-methyltransferase family.</text>
</comment>
<evidence type="ECO:0000259" key="5">
    <source>
        <dbReference type="Pfam" id="PF00891"/>
    </source>
</evidence>
<organism evidence="7 8">
    <name type="scientific">Penicillium brasilianum</name>
    <dbReference type="NCBI Taxonomy" id="104259"/>
    <lineage>
        <taxon>Eukaryota</taxon>
        <taxon>Fungi</taxon>
        <taxon>Dikarya</taxon>
        <taxon>Ascomycota</taxon>
        <taxon>Pezizomycotina</taxon>
        <taxon>Eurotiomycetes</taxon>
        <taxon>Eurotiomycetidae</taxon>
        <taxon>Eurotiales</taxon>
        <taxon>Aspergillaceae</taxon>
        <taxon>Penicillium</taxon>
    </lineage>
</organism>
<dbReference type="GO" id="GO:0008171">
    <property type="term" value="F:O-methyltransferase activity"/>
    <property type="evidence" value="ECO:0007669"/>
    <property type="project" value="InterPro"/>
</dbReference>
<dbReference type="Gene3D" id="3.40.50.150">
    <property type="entry name" value="Vaccinia Virus protein VP39"/>
    <property type="match status" value="1"/>
</dbReference>
<dbReference type="Pfam" id="PF08100">
    <property type="entry name" value="Dimerisation"/>
    <property type="match status" value="1"/>
</dbReference>
<keyword evidence="3" id="KW-0949">S-adenosyl-L-methionine</keyword>
<dbReference type="EMBL" id="CDHK01000003">
    <property type="protein sequence ID" value="CEO58422.1"/>
    <property type="molecule type" value="Genomic_DNA"/>
</dbReference>
<dbReference type="InterPro" id="IPR016461">
    <property type="entry name" value="COMT-like"/>
</dbReference>
<proteinExistence type="inferred from homology"/>
<keyword evidence="1 7" id="KW-0489">Methyltransferase</keyword>
<keyword evidence="8" id="KW-1185">Reference proteome</keyword>
<dbReference type="Pfam" id="PF00891">
    <property type="entry name" value="Methyltransf_2"/>
    <property type="match status" value="1"/>
</dbReference>
<feature type="domain" description="O-methyltransferase C-terminal" evidence="5">
    <location>
        <begin position="199"/>
        <end position="383"/>
    </location>
</feature>
<dbReference type="PANTHER" id="PTHR43712:SF5">
    <property type="entry name" value="O-METHYLTRANSFERASE ASQN-RELATED"/>
    <property type="match status" value="1"/>
</dbReference>
<dbReference type="STRING" id="104259.A0A0F7VGP6"/>
<evidence type="ECO:0000256" key="3">
    <source>
        <dbReference type="ARBA" id="ARBA00022691"/>
    </source>
</evidence>
<dbReference type="Proteomes" id="UP000042958">
    <property type="component" value="Unassembled WGS sequence"/>
</dbReference>
<dbReference type="InterPro" id="IPR036390">
    <property type="entry name" value="WH_DNA-bd_sf"/>
</dbReference>
<evidence type="ECO:0000256" key="4">
    <source>
        <dbReference type="ARBA" id="ARBA00038277"/>
    </source>
</evidence>
<reference evidence="8" key="1">
    <citation type="journal article" date="2015" name="Genome Announc.">
        <title>Draft genome sequence of the fungus Penicillium brasilianum MG11.</title>
        <authorList>
            <person name="Horn F."/>
            <person name="Linde J."/>
            <person name="Mattern D.J."/>
            <person name="Walther G."/>
            <person name="Guthke R."/>
            <person name="Brakhage A.A."/>
            <person name="Valiante V."/>
        </authorList>
    </citation>
    <scope>NUCLEOTIDE SEQUENCE [LARGE SCALE GENOMIC DNA]</scope>
    <source>
        <strain evidence="8">MG11</strain>
    </source>
</reference>
<dbReference type="SUPFAM" id="SSF46785">
    <property type="entry name" value="Winged helix' DNA-binding domain"/>
    <property type="match status" value="1"/>
</dbReference>
<evidence type="ECO:0000259" key="6">
    <source>
        <dbReference type="Pfam" id="PF08100"/>
    </source>
</evidence>
<keyword evidence="2 7" id="KW-0808">Transferase</keyword>